<sequence length="151" mass="16961">MRTLCYILLLAVVLLAACDENQQKSAAVLEAEAHLENQGYTSISVIEEKSLLLTKQDLKDPSYAPIWQVQPLDSNQYIDKELTSVELIVQNHPLERLYNSKKTRTIVYLHQNKVVGGWSFPVTSSEALVGNVYSLDGKTAEEVKQEELSPK</sequence>
<accession>A0A0U2YR13</accession>
<reference evidence="2" key="1">
    <citation type="submission" date="2016-01" db="EMBL/GenBank/DDBJ databases">
        <title>Complete genome of Planococcus rifietoensis type strain M8.</title>
        <authorList>
            <person name="See-Too W.S."/>
        </authorList>
    </citation>
    <scope>NUCLEOTIDE SEQUENCE [LARGE SCALE GENOMIC DNA]</scope>
    <source>
        <strain evidence="2">M8</strain>
    </source>
</reference>
<evidence type="ECO:0000256" key="1">
    <source>
        <dbReference type="SAM" id="SignalP"/>
    </source>
</evidence>
<evidence type="ECO:0008006" key="4">
    <source>
        <dbReference type="Google" id="ProtNLM"/>
    </source>
</evidence>
<proteinExistence type="predicted"/>
<evidence type="ECO:0000313" key="3">
    <source>
        <dbReference type="Proteomes" id="UP000067683"/>
    </source>
</evidence>
<dbReference type="PROSITE" id="PS51257">
    <property type="entry name" value="PROKAR_LIPOPROTEIN"/>
    <property type="match status" value="1"/>
</dbReference>
<keyword evidence="1" id="KW-0732">Signal</keyword>
<feature type="chain" id="PRO_5039385761" description="DUF4830 domain-containing protein" evidence="1">
    <location>
        <begin position="17"/>
        <end position="151"/>
    </location>
</feature>
<organism evidence="2 3">
    <name type="scientific">Planococcus rifietoensis</name>
    <dbReference type="NCBI Taxonomy" id="200991"/>
    <lineage>
        <taxon>Bacteria</taxon>
        <taxon>Bacillati</taxon>
        <taxon>Bacillota</taxon>
        <taxon>Bacilli</taxon>
        <taxon>Bacillales</taxon>
        <taxon>Caryophanaceae</taxon>
        <taxon>Planococcus</taxon>
    </lineage>
</organism>
<dbReference type="OrthoDB" id="1904509at2"/>
<dbReference type="KEGG" id="prt:AUC31_01715"/>
<feature type="signal peptide" evidence="1">
    <location>
        <begin position="1"/>
        <end position="16"/>
    </location>
</feature>
<evidence type="ECO:0000313" key="2">
    <source>
        <dbReference type="EMBL" id="ALS74046.2"/>
    </source>
</evidence>
<dbReference type="AlphaFoldDB" id="A0A0U2YR13"/>
<dbReference type="STRING" id="200991.AUC31_01715"/>
<gene>
    <name evidence="2" type="ORF">AUC31_01715</name>
</gene>
<name>A0A0U2YR13_9BACL</name>
<keyword evidence="3" id="KW-1185">Reference proteome</keyword>
<dbReference type="RefSeq" id="WP_068347029.1">
    <property type="nucleotide sequence ID" value="NZ_CP013659.2"/>
</dbReference>
<protein>
    <recommendedName>
        <fullName evidence="4">DUF4830 domain-containing protein</fullName>
    </recommendedName>
</protein>
<dbReference type="EMBL" id="CP013659">
    <property type="protein sequence ID" value="ALS74046.2"/>
    <property type="molecule type" value="Genomic_DNA"/>
</dbReference>
<dbReference type="Proteomes" id="UP000067683">
    <property type="component" value="Chromosome"/>
</dbReference>